<dbReference type="Proteomes" id="UP000005695">
    <property type="component" value="Unassembled WGS sequence"/>
</dbReference>
<accession>Q1K2D8</accession>
<evidence type="ECO:0000313" key="2">
    <source>
        <dbReference type="EMBL" id="EAT16501.1"/>
    </source>
</evidence>
<feature type="transmembrane region" description="Helical" evidence="1">
    <location>
        <begin position="6"/>
        <end position="28"/>
    </location>
</feature>
<evidence type="ECO:0008006" key="4">
    <source>
        <dbReference type="Google" id="ProtNLM"/>
    </source>
</evidence>
<protein>
    <recommendedName>
        <fullName evidence="4">F1/F0 ATPase, Methanosarcina type, subunit 2</fullName>
    </recommendedName>
</protein>
<feature type="transmembrane region" description="Helical" evidence="1">
    <location>
        <begin position="66"/>
        <end position="83"/>
    </location>
</feature>
<dbReference type="Pfam" id="PF12966">
    <property type="entry name" value="AtpR"/>
    <property type="match status" value="1"/>
</dbReference>
<feature type="transmembrane region" description="Helical" evidence="1">
    <location>
        <begin position="40"/>
        <end position="60"/>
    </location>
</feature>
<dbReference type="OrthoDB" id="467414at2"/>
<reference evidence="2" key="1">
    <citation type="submission" date="2006-05" db="EMBL/GenBank/DDBJ databases">
        <title>Annotation of the draft genome assembly of Desulfuromonas acetoxidans DSM 684.</title>
        <authorList>
            <consortium name="US DOE Joint Genome Institute (JGI-ORNL)"/>
            <person name="Larimer F."/>
            <person name="Land M."/>
            <person name="Hauser L."/>
        </authorList>
    </citation>
    <scope>NUCLEOTIDE SEQUENCE [LARGE SCALE GENOMIC DNA]</scope>
    <source>
        <strain evidence="2">DSM 684</strain>
    </source>
</reference>
<evidence type="ECO:0000256" key="1">
    <source>
        <dbReference type="SAM" id="Phobius"/>
    </source>
</evidence>
<proteinExistence type="predicted"/>
<keyword evidence="3" id="KW-1185">Reference proteome</keyword>
<gene>
    <name evidence="2" type="ORF">Dace_2596</name>
</gene>
<comment type="caution">
    <text evidence="2">The sequence shown here is derived from an EMBL/GenBank/DDBJ whole genome shotgun (WGS) entry which is preliminary data.</text>
</comment>
<dbReference type="NCBIfam" id="TIGR03165">
    <property type="entry name" value="F1F0_chp_2"/>
    <property type="match status" value="1"/>
</dbReference>
<organism evidence="2 3">
    <name type="scientific">Desulfuromonas acetoxidans (strain DSM 684 / 11070)</name>
    <dbReference type="NCBI Taxonomy" id="281689"/>
    <lineage>
        <taxon>Bacteria</taxon>
        <taxon>Pseudomonadati</taxon>
        <taxon>Thermodesulfobacteriota</taxon>
        <taxon>Desulfuromonadia</taxon>
        <taxon>Desulfuromonadales</taxon>
        <taxon>Desulfuromonadaceae</taxon>
        <taxon>Desulfuromonas</taxon>
    </lineage>
</organism>
<keyword evidence="1" id="KW-0472">Membrane</keyword>
<dbReference type="InterPro" id="IPR017581">
    <property type="entry name" value="AtpR-like"/>
</dbReference>
<name>Q1K2D8_DESA6</name>
<dbReference type="EMBL" id="AAEW02000004">
    <property type="protein sequence ID" value="EAT16501.1"/>
    <property type="molecule type" value="Genomic_DNA"/>
</dbReference>
<keyword evidence="1" id="KW-1133">Transmembrane helix</keyword>
<keyword evidence="1" id="KW-0812">Transmembrane</keyword>
<reference evidence="2" key="2">
    <citation type="submission" date="2006-05" db="EMBL/GenBank/DDBJ databases">
        <title>Sequencing of the draft genome and assembly of Desulfuromonas acetoxidans DSM 684.</title>
        <authorList>
            <consortium name="US DOE Joint Genome Institute (JGI-PGF)"/>
            <person name="Copeland A."/>
            <person name="Lucas S."/>
            <person name="Lapidus A."/>
            <person name="Barry K."/>
            <person name="Detter J.C."/>
            <person name="Glavina del Rio T."/>
            <person name="Hammon N."/>
            <person name="Israni S."/>
            <person name="Dalin E."/>
            <person name="Tice H."/>
            <person name="Bruce D."/>
            <person name="Pitluck S."/>
            <person name="Richardson P."/>
        </authorList>
    </citation>
    <scope>NUCLEOTIDE SEQUENCE [LARGE SCALE GENOMIC DNA]</scope>
    <source>
        <strain evidence="2">DSM 684</strain>
    </source>
</reference>
<sequence>MTSDWLGGALAVSVGFILGLIFFAGLWWTVKRAVTSPHPALWFIGSMLIRVAITLVGFYWVSADQWWRLLLCTAGFIVARPVVSRTVNQPDTGRRTPCN</sequence>
<evidence type="ECO:0000313" key="3">
    <source>
        <dbReference type="Proteomes" id="UP000005695"/>
    </source>
</evidence>
<dbReference type="AlphaFoldDB" id="Q1K2D8"/>